<dbReference type="Proteomes" id="UP000053477">
    <property type="component" value="Unassembled WGS sequence"/>
</dbReference>
<keyword evidence="3" id="KW-1185">Reference proteome</keyword>
<feature type="compositionally biased region" description="Polar residues" evidence="1">
    <location>
        <begin position="487"/>
        <end position="503"/>
    </location>
</feature>
<feature type="compositionally biased region" description="Low complexity" evidence="1">
    <location>
        <begin position="929"/>
        <end position="940"/>
    </location>
</feature>
<feature type="compositionally biased region" description="Basic and acidic residues" evidence="1">
    <location>
        <begin position="210"/>
        <end position="223"/>
    </location>
</feature>
<feature type="region of interest" description="Disordered" evidence="1">
    <location>
        <begin position="463"/>
        <end position="709"/>
    </location>
</feature>
<feature type="compositionally biased region" description="Polar residues" evidence="1">
    <location>
        <begin position="648"/>
        <end position="661"/>
    </location>
</feature>
<dbReference type="OrthoDB" id="3216045at2759"/>
<feature type="compositionally biased region" description="Polar residues" evidence="1">
    <location>
        <begin position="1068"/>
        <end position="1081"/>
    </location>
</feature>
<feature type="compositionally biased region" description="Low complexity" evidence="1">
    <location>
        <begin position="113"/>
        <end position="128"/>
    </location>
</feature>
<dbReference type="STRING" id="27342.A0A0H2S2Z3"/>
<name>A0A0H2S2Z3_9AGAM</name>
<feature type="compositionally biased region" description="Polar residues" evidence="1">
    <location>
        <begin position="546"/>
        <end position="569"/>
    </location>
</feature>
<gene>
    <name evidence="2" type="ORF">SCHPADRAFT_993340</name>
</gene>
<reference evidence="2 3" key="1">
    <citation type="submission" date="2015-04" db="EMBL/GenBank/DDBJ databases">
        <title>Complete genome sequence of Schizopora paradoxa KUC8140, a cosmopolitan wood degrader in East Asia.</title>
        <authorList>
            <consortium name="DOE Joint Genome Institute"/>
            <person name="Min B."/>
            <person name="Park H."/>
            <person name="Jang Y."/>
            <person name="Kim J.-J."/>
            <person name="Kim K.H."/>
            <person name="Pangilinan J."/>
            <person name="Lipzen A."/>
            <person name="Riley R."/>
            <person name="Grigoriev I.V."/>
            <person name="Spatafora J.W."/>
            <person name="Choi I.-G."/>
        </authorList>
    </citation>
    <scope>NUCLEOTIDE SEQUENCE [LARGE SCALE GENOMIC DNA]</scope>
    <source>
        <strain evidence="2 3">KUC8140</strain>
    </source>
</reference>
<feature type="compositionally biased region" description="Low complexity" evidence="1">
    <location>
        <begin position="579"/>
        <end position="590"/>
    </location>
</feature>
<feature type="compositionally biased region" description="Polar residues" evidence="1">
    <location>
        <begin position="56"/>
        <end position="67"/>
    </location>
</feature>
<feature type="compositionally biased region" description="Low complexity" evidence="1">
    <location>
        <begin position="188"/>
        <end position="199"/>
    </location>
</feature>
<feature type="compositionally biased region" description="Polar residues" evidence="1">
    <location>
        <begin position="694"/>
        <end position="703"/>
    </location>
</feature>
<proteinExistence type="predicted"/>
<feature type="region of interest" description="Disordered" evidence="1">
    <location>
        <begin position="972"/>
        <end position="1005"/>
    </location>
</feature>
<evidence type="ECO:0000313" key="2">
    <source>
        <dbReference type="EMBL" id="KLO18670.1"/>
    </source>
</evidence>
<feature type="compositionally biased region" description="Low complexity" evidence="1">
    <location>
        <begin position="816"/>
        <end position="830"/>
    </location>
</feature>
<feature type="compositionally biased region" description="Low complexity" evidence="1">
    <location>
        <begin position="994"/>
        <end position="1005"/>
    </location>
</feature>
<dbReference type="InParanoid" id="A0A0H2S2Z3"/>
<feature type="compositionally biased region" description="Low complexity" evidence="1">
    <location>
        <begin position="384"/>
        <end position="398"/>
    </location>
</feature>
<feature type="region of interest" description="Disordered" evidence="1">
    <location>
        <begin position="915"/>
        <end position="947"/>
    </location>
</feature>
<sequence>MSQARSPTASPSASVSYIPVMAAPVPRKASKGSFGLSAFSLLPSPRSGPRLGSPSQPAQFRQSSVSPSPTPIVMKGDIGQSPSASNSQPSSTPSAIPKFKSLRNMLPFGPKQSSPSSIPGTPPSSFSPVKPVGLTHRRSISSIPTSQSTPKATFLTFGPRKSFTVSVDRKVSAPPSINRSRSEDHGDSPIITISGPTSSNRPSLDSTRLFVKEEDQRSPRPAEDPFSQRTPELSPRSLSEDNIHRDFSMEVDHSSGRSGDLSTIMEAELSSMSMSKHLPPLVEISKDALKPLDINLDCSAIHAPEKGHDSGNNLILAHLAKEVHTRSRTMLRDESIEVSLSPVSPPKAERAQDLSSNWDAELAEFRRSMAVLTKNETTQQDEVATTASESSASPLSASNILNTPSDDFGEVDEPQSQHSLKPQISFNLSSLDPDLAELLSPHNIVGSKFDKSAVVQAAMDAVTGPPMSVSPSPSPEPSPAYRRWSEESNGSARRISLESSKGRNFTPILGPQSSPKKSRPSSLTMSVTSTHSRKAALTESRRASLDVNSQSPVQDNTESPSQGVAQASRTKPRPFLGRSTSALASSSATTRKYGDVRNRPTTSRLDIPDGSPAWAPKSRVVSDGRPSMSSRKGSSEAEEEIASASSSNLERFQSSGPSFRTASRRSNARVGTSERPESSLSYTSRPYRTRRRSMSVTDGNSPSMLRKPLDWMGPRTVRAFTAAGLLDKDKSKDGLATSPTHHAESRAPSTFRSSLDHGSRARAGTMSSSRNAPSRAGFSDISRSDSWGRHRSASRAGTMSVSELTSGYGRVDSPMTATTVSLTPTTTTNTRGLSVSTATSMSIGQLTPYSDDGRTEAALQSLRDKHSLETEALLNALVDSQRSTRELKEENNKLHGRIRDLEEQMRDLIERLESSRRSNHLSQKGFLGRASPALSSRSSSTEGMTRRQHSLMQSFVIPSDEAPSMLDDANEMDGPTVRISPAALRSDREVTKRSSTSSSLFPTLPSNMSMLLHDSDDADANTAGLYSRFQSRSRSTSQPPSPTMQLTQQSPLPGRGHRSKPSVASIESLLSSDGDVTQLSIPGSPGSLRLRPEHEKHLGDMMSLDLSMVDSDS</sequence>
<dbReference type="EMBL" id="KQ085892">
    <property type="protein sequence ID" value="KLO18670.1"/>
    <property type="molecule type" value="Genomic_DNA"/>
</dbReference>
<feature type="compositionally biased region" description="Low complexity" evidence="1">
    <location>
        <begin position="140"/>
        <end position="150"/>
    </location>
</feature>
<protein>
    <submittedName>
        <fullName evidence="2">Uncharacterized protein</fullName>
    </submittedName>
</protein>
<feature type="compositionally biased region" description="Polar residues" evidence="1">
    <location>
        <begin position="795"/>
        <end position="805"/>
    </location>
</feature>
<dbReference type="AlphaFoldDB" id="A0A0H2S2Z3"/>
<feature type="region of interest" description="Disordered" evidence="1">
    <location>
        <begin position="729"/>
        <end position="832"/>
    </location>
</feature>
<feature type="compositionally biased region" description="Low complexity" evidence="1">
    <location>
        <begin position="40"/>
        <end position="55"/>
    </location>
</feature>
<organism evidence="2 3">
    <name type="scientific">Schizopora paradoxa</name>
    <dbReference type="NCBI Taxonomy" id="27342"/>
    <lineage>
        <taxon>Eukaryota</taxon>
        <taxon>Fungi</taxon>
        <taxon>Dikarya</taxon>
        <taxon>Basidiomycota</taxon>
        <taxon>Agaricomycotina</taxon>
        <taxon>Agaricomycetes</taxon>
        <taxon>Hymenochaetales</taxon>
        <taxon>Schizoporaceae</taxon>
        <taxon>Schizopora</taxon>
    </lineage>
</organism>
<feature type="region of interest" description="Disordered" evidence="1">
    <location>
        <begin position="35"/>
        <end position="243"/>
    </location>
</feature>
<feature type="compositionally biased region" description="Low complexity" evidence="1">
    <location>
        <begin position="1028"/>
        <end position="1051"/>
    </location>
</feature>
<feature type="compositionally biased region" description="Low complexity" evidence="1">
    <location>
        <begin position="80"/>
        <end position="95"/>
    </location>
</feature>
<evidence type="ECO:0000313" key="3">
    <source>
        <dbReference type="Proteomes" id="UP000053477"/>
    </source>
</evidence>
<accession>A0A0H2S2Z3</accession>
<feature type="region of interest" description="Disordered" evidence="1">
    <location>
        <begin position="1028"/>
        <end position="1091"/>
    </location>
</feature>
<evidence type="ECO:0000256" key="1">
    <source>
        <dbReference type="SAM" id="MobiDB-lite"/>
    </source>
</evidence>
<feature type="region of interest" description="Disordered" evidence="1">
    <location>
        <begin position="375"/>
        <end position="419"/>
    </location>
</feature>